<dbReference type="Proteomes" id="UP001281761">
    <property type="component" value="Unassembled WGS sequence"/>
</dbReference>
<dbReference type="Pfam" id="PF03159">
    <property type="entry name" value="XRN_N"/>
    <property type="match status" value="1"/>
</dbReference>
<evidence type="ECO:0000256" key="3">
    <source>
        <dbReference type="ARBA" id="ARBA00022839"/>
    </source>
</evidence>
<feature type="region of interest" description="Disordered" evidence="5">
    <location>
        <begin position="1932"/>
        <end position="2019"/>
    </location>
</feature>
<evidence type="ECO:0000256" key="5">
    <source>
        <dbReference type="SAM" id="MobiDB-lite"/>
    </source>
</evidence>
<comment type="similarity">
    <text evidence="4">Belongs to the 5'-3' exonuclease family.</text>
</comment>
<dbReference type="EC" id="3.1.13.-" evidence="9"/>
<dbReference type="Pfam" id="PF17846">
    <property type="entry name" value="XRN_M"/>
    <property type="match status" value="1"/>
</dbReference>
<proteinExistence type="inferred from homology"/>
<dbReference type="GO" id="GO:0016787">
    <property type="term" value="F:hydrolase activity"/>
    <property type="evidence" value="ECO:0007669"/>
    <property type="project" value="UniProtKB-KW"/>
</dbReference>
<dbReference type="InterPro" id="IPR004859">
    <property type="entry name" value="Xrn1_N"/>
</dbReference>
<feature type="compositionally biased region" description="Low complexity" evidence="5">
    <location>
        <begin position="2041"/>
        <end position="2052"/>
    </location>
</feature>
<dbReference type="PANTHER" id="PTHR12341">
    <property type="entry name" value="5'-&gt;3' EXORIBONUCLEASE"/>
    <property type="match status" value="1"/>
</dbReference>
<dbReference type="InterPro" id="IPR047007">
    <property type="entry name" value="XRN1_D1_sf"/>
</dbReference>
<feature type="domain" description="Xrn1 N-terminal" evidence="6">
    <location>
        <begin position="163"/>
        <end position="387"/>
    </location>
</feature>
<feature type="compositionally biased region" description="Polar residues" evidence="5">
    <location>
        <begin position="1977"/>
        <end position="1987"/>
    </location>
</feature>
<feature type="domain" description="Xrn1 helical" evidence="7">
    <location>
        <begin position="434"/>
        <end position="787"/>
    </location>
</feature>
<keyword evidence="3" id="KW-0269">Exonuclease</keyword>
<evidence type="ECO:0000256" key="4">
    <source>
        <dbReference type="ARBA" id="ARBA00038299"/>
    </source>
</evidence>
<organism evidence="9 10">
    <name type="scientific">Blattamonas nauphoetae</name>
    <dbReference type="NCBI Taxonomy" id="2049346"/>
    <lineage>
        <taxon>Eukaryota</taxon>
        <taxon>Metamonada</taxon>
        <taxon>Preaxostyla</taxon>
        <taxon>Oxymonadida</taxon>
        <taxon>Blattamonas</taxon>
    </lineage>
</organism>
<sequence>MKSTPDVNKEAALDFAVLELLKRFSITAASPEHLKLYIFSFSDDKAIDVLTGTDCRVFKGDINVPSGTAAFFGGKWIIEPSRMKVFGEDGVDLTFNPIKFNSSLRDEEEQKLRQRQHAQMLDEQAKARKRLVQLDIILFRDDIDHQPPVRPVEFSRFTERTEMGIPKLFRWISERYPLILSNADAFGTPDIDNLYLDSNGIIHNATHGNAGVIGQLSEEDMIAGIFEYIDRLVQIARPKKLLYIAVDGVGPRAKLNQQRSRRFRAARDREEAVTEMRRKGITPPKAVFDSNCITPGSEFMYHLSDWLKYYTKLKMSTDKAWEGITVILSGCDVPGEGEHKIMSYIRAQKDRPDFDPSTTHCIYGQDADLIMLSLATHQPHFVILREEVKFNTPGKPQEKLTLEKTPFQYLHVGILREYLQMEFQAIKNKIQFPYDFERIVDDFVLLCFFVGNDFIPKMPGLDIAQGSLSLIFETYCTLLPTFNDYLTLDGTINWDGFERICAHLAIEEQRLFVEEYAQSEFEASAARPMSNGSKFVPQFSNPTDLQSFTLRSIDSLEDRIRNPPWRTSYYRRKFEYDPPALFLSDTALDNREDQHVFQNDPYFFDHITTESESNHRRTCLDHSDHRAVIRAYLESIVWVFQYYYCGCPSWSWYFPYLYAPLLCDLVQLKETASSPPIAFNEDKPLLPFEQLLSVLPSLSSALLPVPFRSLMTDPQSPLVSYYPSNFEVDMEFTKTPWEGVCKLPFIDPTILVEECRKIYPQLSQTEKERNVLRFNSLFRSSHHPTVLALHLTPQQVDSLFPAYILAAPTIHQAFRSLSRCRIVEQKAQRHCVRPFYSDSDLENRFGKAERKNPTLWISLTPQQATRALGSLFESLPWRETGVPFKPTILPGVIPRPRFPSIHSLRPSSLDFFIKTSQPPRLVSILIDTPNTQKQSESPVPTTATPIHQKLLRIARKNDSDPLATVVPVTPKIDSVKMIVFNRPSRNPSLVLEVDNPMTLNGVTYNQRGQRLRQSPQGMNVDSTLSYAIRFLVGCGCNYNWPHLRPGRIYRVDAVGVSWVLNEQAMREEEKMRRQGLLNEDDYEIEQMITESLLNSSNQLSSDNLLPSSILTRLSDAHKARILKRSVPNDPPPASQHWNYCSSVEQHLLQRRGIDCGECSILCFIHPLESLRVTSKLSDVDENPTMSVCGLTPLNSSFHAPPTSSKRNVRIIPEYNMGSPAVFPIQLLSALPNITDPRFLVLTLSNIARKKQGQSGLDTEEAKLDDPFAEGKYAIIAGTELVIEKVEVLTEKERILQKAGEIDESGEGGQDDGEDVKIAVAEIKESIVESTVLPETSILHPLSLLSAQCVIIGKEGDDKVRVQIEQHLNKSDYTDPNTGQTSDAYSVVPSSLLRTIQTLTDRKSGKIPDLAIIPPAFSLFPFMLQPNQSSFRNWYRMGDASRTLGITPTALRTVCRSFTLKIDNPFMRRGRGRRQNDDSDPPSPSPIIATNDTPLARLLSSVKPDTTPSPTQTQKEEKKDDVPAEYMTQEHFYFEFGFRFIDIDNNSHSPFYARFNSSPNTRDWEISQECLILMDEYFTKFPFVFTFCAEGRLPREYRSIQLEDIGDISLNKLEEHKRWLESKKERKMPTYPNHTLLIDDNGCTKVEEFVSEVGLSCEPSTSTEAVPVRVTAVVPISCLVPGVTNTAIDASTSLGGLFHVGDRVVNASLTGSIPFGSRGTVVSCTIHTQSYNETNETTQNTQIAIPVVENAFPLAGASKTNPNGSQSMTSRISNPLNSVDVIWDADMMGGTSLYGRCTPGRGTTTSNRWLFRYASFSKHRMGTGVKDSHDLATSELNALLASRPSTINDEAIKRAVNTFRTVMKQKVPILATTRLTMYKGKGESPQISLKREVMMKGLEMDCLVPVVITKAAATPVTLGPYLNFNTLPSNQNPAYSAPSTLRNNTPNRQVRGPTQYQPQQTVYQPQQTVYQPQQNTYRPNQTQQNQPASRGREEFRSFGGETYNAVPPPSSLNTRSQPLTQSEKKIVVSYTPGQSVEKGTTQPVQVEQPKVQKKVVQSFYARMKEKKEEKAEDKKDEQKPEQQPQQPQPQPKKGPLIARPTIARPAQKEPESENEKTARVSSSSPIASVTPPAVTPPSVTPLSTLPSILTAPTSQQSILAAPTITSIPIINTANKISFSLNQNTIFQPSSWTPGEISQDGDANLTDITFGDPDEQPQPPARRSNENVSPPITFGVNTISFSAAPQPSLLPPPSSSPKKLKSFYKPKTDAPALLVTPVASAPLSLAPQPAQLASPSKAFSASAAPFVPRSAKTGVSALASSFPTKEEQEKKKKKSENDLLDLLDEVTDTKTFSHFTRRQWTQG</sequence>
<evidence type="ECO:0000256" key="1">
    <source>
        <dbReference type="ARBA" id="ARBA00022722"/>
    </source>
</evidence>
<evidence type="ECO:0000259" key="7">
    <source>
        <dbReference type="Pfam" id="PF17846"/>
    </source>
</evidence>
<dbReference type="InterPro" id="IPR041385">
    <property type="entry name" value="SH3_12"/>
</dbReference>
<evidence type="ECO:0000259" key="8">
    <source>
        <dbReference type="Pfam" id="PF18129"/>
    </source>
</evidence>
<name>A0ABQ9YAV1_9EUKA</name>
<accession>A0ABQ9YAV1</accession>
<keyword evidence="1" id="KW-0540">Nuclease</keyword>
<dbReference type="InterPro" id="IPR041412">
    <property type="entry name" value="Xrn1_helical"/>
</dbReference>
<keyword evidence="2 9" id="KW-0378">Hydrolase</keyword>
<feature type="compositionally biased region" description="Polar residues" evidence="5">
    <location>
        <begin position="2010"/>
        <end position="2019"/>
    </location>
</feature>
<feature type="region of interest" description="Disordered" evidence="5">
    <location>
        <begin position="2033"/>
        <end position="2052"/>
    </location>
</feature>
<evidence type="ECO:0000256" key="2">
    <source>
        <dbReference type="ARBA" id="ARBA00022801"/>
    </source>
</evidence>
<dbReference type="Pfam" id="PF18129">
    <property type="entry name" value="SH3_12"/>
    <property type="match status" value="1"/>
</dbReference>
<dbReference type="InterPro" id="IPR027073">
    <property type="entry name" value="5_3_exoribonuclease"/>
</dbReference>
<feature type="region of interest" description="Disordered" evidence="5">
    <location>
        <begin position="1465"/>
        <end position="1521"/>
    </location>
</feature>
<feature type="region of interest" description="Disordered" evidence="5">
    <location>
        <begin position="2062"/>
        <end position="2138"/>
    </location>
</feature>
<comment type="caution">
    <text evidence="9">The sequence shown here is derived from an EMBL/GenBank/DDBJ whole genome shotgun (WGS) entry which is preliminary data.</text>
</comment>
<feature type="domain" description="5'-3' exoribonuclease 1 SH3-like" evidence="8">
    <location>
        <begin position="1697"/>
        <end position="1809"/>
    </location>
</feature>
<protein>
    <submittedName>
        <fullName evidence="9">5'-3' exoribonuclease 1</fullName>
        <ecNumber evidence="9">3.1.13.-</ecNumber>
    </submittedName>
</protein>
<feature type="region of interest" description="Disordered" evidence="5">
    <location>
        <begin position="2188"/>
        <end position="2228"/>
    </location>
</feature>
<dbReference type="Gene3D" id="2.170.260.40">
    <property type="match status" value="1"/>
</dbReference>
<feature type="compositionally biased region" description="Low complexity" evidence="5">
    <location>
        <begin position="1952"/>
        <end position="1976"/>
    </location>
</feature>
<evidence type="ECO:0000313" key="10">
    <source>
        <dbReference type="Proteomes" id="UP001281761"/>
    </source>
</evidence>
<dbReference type="InterPro" id="IPR047008">
    <property type="entry name" value="XRN1_SH3_sf"/>
</dbReference>
<dbReference type="CDD" id="cd18673">
    <property type="entry name" value="PIN_XRN1-2-like"/>
    <property type="match status" value="1"/>
</dbReference>
<feature type="compositionally biased region" description="Basic and acidic residues" evidence="5">
    <location>
        <begin position="2105"/>
        <end position="2117"/>
    </location>
</feature>
<evidence type="ECO:0000259" key="6">
    <source>
        <dbReference type="Pfam" id="PF03159"/>
    </source>
</evidence>
<dbReference type="Gene3D" id="1.25.40.1050">
    <property type="match status" value="1"/>
</dbReference>
<feature type="region of interest" description="Disordered" evidence="5">
    <location>
        <begin position="2242"/>
        <end position="2261"/>
    </location>
</feature>
<feature type="compositionally biased region" description="Basic and acidic residues" evidence="5">
    <location>
        <begin position="2062"/>
        <end position="2079"/>
    </location>
</feature>
<dbReference type="PANTHER" id="PTHR12341:SF7">
    <property type="entry name" value="5'-3' EXORIBONUCLEASE 1"/>
    <property type="match status" value="1"/>
</dbReference>
<feature type="compositionally biased region" description="Polar residues" evidence="5">
    <location>
        <begin position="1502"/>
        <end position="1512"/>
    </location>
</feature>
<dbReference type="Gene3D" id="3.40.50.12390">
    <property type="match status" value="2"/>
</dbReference>
<evidence type="ECO:0000313" key="9">
    <source>
        <dbReference type="EMBL" id="KAK2960855.1"/>
    </source>
</evidence>
<gene>
    <name evidence="9" type="ORF">BLNAU_4252</name>
</gene>
<reference evidence="9 10" key="1">
    <citation type="journal article" date="2022" name="bioRxiv">
        <title>Genomics of Preaxostyla Flagellates Illuminates Evolutionary Transitions and the Path Towards Mitochondrial Loss.</title>
        <authorList>
            <person name="Novak L.V.F."/>
            <person name="Treitli S.C."/>
            <person name="Pyrih J."/>
            <person name="Halakuc P."/>
            <person name="Pipaliya S.V."/>
            <person name="Vacek V."/>
            <person name="Brzon O."/>
            <person name="Soukal P."/>
            <person name="Eme L."/>
            <person name="Dacks J.B."/>
            <person name="Karnkowska A."/>
            <person name="Elias M."/>
            <person name="Hampl V."/>
        </authorList>
    </citation>
    <scope>NUCLEOTIDE SEQUENCE [LARGE SCALE GENOMIC DNA]</scope>
    <source>
        <strain evidence="9">NAU3</strain>
        <tissue evidence="9">Gut</tissue>
    </source>
</reference>
<dbReference type="EMBL" id="JARBJD010000020">
    <property type="protein sequence ID" value="KAK2960855.1"/>
    <property type="molecule type" value="Genomic_DNA"/>
</dbReference>
<keyword evidence="10" id="KW-1185">Reference proteome</keyword>
<feature type="compositionally biased region" description="Polar residues" evidence="5">
    <location>
        <begin position="1932"/>
        <end position="1947"/>
    </location>
</feature>
<dbReference type="Gene3D" id="2.30.30.750">
    <property type="match status" value="1"/>
</dbReference>